<dbReference type="Proteomes" id="UP001157160">
    <property type="component" value="Unassembled WGS sequence"/>
</dbReference>
<dbReference type="RefSeq" id="WP_284230166.1">
    <property type="nucleotide sequence ID" value="NZ_BSUL01000001.1"/>
</dbReference>
<dbReference type="PIRSF" id="PIRSF005859">
    <property type="entry name" value="PBR"/>
    <property type="match status" value="1"/>
</dbReference>
<reference evidence="8 9" key="1">
    <citation type="journal article" date="2014" name="Int. J. Syst. Evol. Microbiol.">
        <title>Complete genome sequence of Corynebacterium casei LMG S-19264T (=DSM 44701T), isolated from a smear-ripened cheese.</title>
        <authorList>
            <consortium name="US DOE Joint Genome Institute (JGI-PGF)"/>
            <person name="Walter F."/>
            <person name="Albersmeier A."/>
            <person name="Kalinowski J."/>
            <person name="Ruckert C."/>
        </authorList>
    </citation>
    <scope>NUCLEOTIDE SEQUENCE [LARGE SCALE GENOMIC DNA]</scope>
    <source>
        <strain evidence="8 9">NBRC 112289</strain>
    </source>
</reference>
<keyword evidence="5 7" id="KW-0472">Membrane</keyword>
<sequence>MSTAPSIRAYRSEHDRRAPPRSPRRDSAARSGVALVLFLVIAYGVAAFGSLSTIDNVDGWYAGAEKVAWNPPNVLFGPVWTVLYALMSIAAWLVWRRRELPGAKAALGWYVAQLALNAIWTPVFFGAYPLIGGAALWIASGIIVALDVAVVITMLRFARIRPVAAWLLAPYLVWILYATTLSFGLAVLNG</sequence>
<dbReference type="PANTHER" id="PTHR10057:SF0">
    <property type="entry name" value="TRANSLOCATOR PROTEIN"/>
    <property type="match status" value="1"/>
</dbReference>
<gene>
    <name evidence="8" type="primary">tspO</name>
    <name evidence="8" type="ORF">GCM10025874_07580</name>
</gene>
<evidence type="ECO:0000256" key="2">
    <source>
        <dbReference type="ARBA" id="ARBA00007524"/>
    </source>
</evidence>
<evidence type="ECO:0000256" key="4">
    <source>
        <dbReference type="ARBA" id="ARBA00022989"/>
    </source>
</evidence>
<dbReference type="InterPro" id="IPR004307">
    <property type="entry name" value="TspO_MBR"/>
</dbReference>
<feature type="transmembrane region" description="Helical" evidence="7">
    <location>
        <begin position="74"/>
        <end position="95"/>
    </location>
</feature>
<protein>
    <submittedName>
        <fullName evidence="8">Tryptophan-rich sensory protein</fullName>
    </submittedName>
</protein>
<organism evidence="8 9">
    <name type="scientific">Arenivirga flava</name>
    <dbReference type="NCBI Taxonomy" id="1930060"/>
    <lineage>
        <taxon>Bacteria</taxon>
        <taxon>Bacillati</taxon>
        <taxon>Actinomycetota</taxon>
        <taxon>Actinomycetes</taxon>
        <taxon>Micrococcales</taxon>
        <taxon>Microbacteriaceae</taxon>
        <taxon>Arenivirga</taxon>
    </lineage>
</organism>
<evidence type="ECO:0000256" key="7">
    <source>
        <dbReference type="SAM" id="Phobius"/>
    </source>
</evidence>
<dbReference type="GO" id="GO:0016020">
    <property type="term" value="C:membrane"/>
    <property type="evidence" value="ECO:0007669"/>
    <property type="project" value="UniProtKB-SubCell"/>
</dbReference>
<keyword evidence="9" id="KW-1185">Reference proteome</keyword>
<dbReference type="AlphaFoldDB" id="A0AA37UC82"/>
<comment type="similarity">
    <text evidence="2">Belongs to the TspO/BZRP family.</text>
</comment>
<dbReference type="EMBL" id="BSUL01000001">
    <property type="protein sequence ID" value="GMA27505.1"/>
    <property type="molecule type" value="Genomic_DNA"/>
</dbReference>
<accession>A0AA37UC82</accession>
<feature type="transmembrane region" description="Helical" evidence="7">
    <location>
        <begin position="107"/>
        <end position="128"/>
    </location>
</feature>
<dbReference type="CDD" id="cd15904">
    <property type="entry name" value="TSPO_MBR"/>
    <property type="match status" value="1"/>
</dbReference>
<dbReference type="Gene3D" id="1.20.1260.100">
    <property type="entry name" value="TspO/MBR protein"/>
    <property type="match status" value="1"/>
</dbReference>
<comment type="caution">
    <text evidence="8">The sequence shown here is derived from an EMBL/GenBank/DDBJ whole genome shotgun (WGS) entry which is preliminary data.</text>
</comment>
<feature type="transmembrane region" description="Helical" evidence="7">
    <location>
        <begin position="134"/>
        <end position="155"/>
    </location>
</feature>
<feature type="region of interest" description="Disordered" evidence="6">
    <location>
        <begin position="1"/>
        <end position="26"/>
    </location>
</feature>
<evidence type="ECO:0000313" key="8">
    <source>
        <dbReference type="EMBL" id="GMA27505.1"/>
    </source>
</evidence>
<name>A0AA37UC82_9MICO</name>
<feature type="transmembrane region" description="Helical" evidence="7">
    <location>
        <begin position="167"/>
        <end position="188"/>
    </location>
</feature>
<feature type="compositionally biased region" description="Basic and acidic residues" evidence="6">
    <location>
        <begin position="10"/>
        <end position="26"/>
    </location>
</feature>
<evidence type="ECO:0000256" key="6">
    <source>
        <dbReference type="SAM" id="MobiDB-lite"/>
    </source>
</evidence>
<dbReference type="GO" id="GO:0033013">
    <property type="term" value="P:tetrapyrrole metabolic process"/>
    <property type="evidence" value="ECO:0007669"/>
    <property type="project" value="UniProtKB-ARBA"/>
</dbReference>
<proteinExistence type="inferred from homology"/>
<evidence type="ECO:0000313" key="9">
    <source>
        <dbReference type="Proteomes" id="UP001157160"/>
    </source>
</evidence>
<evidence type="ECO:0000256" key="5">
    <source>
        <dbReference type="ARBA" id="ARBA00023136"/>
    </source>
</evidence>
<dbReference type="InterPro" id="IPR038330">
    <property type="entry name" value="TspO/MBR-related_sf"/>
</dbReference>
<keyword evidence="4 7" id="KW-1133">Transmembrane helix</keyword>
<dbReference type="FunFam" id="1.20.1260.100:FF:000001">
    <property type="entry name" value="translocator protein 2"/>
    <property type="match status" value="1"/>
</dbReference>
<comment type="subcellular location">
    <subcellularLocation>
        <location evidence="1">Membrane</location>
        <topology evidence="1">Multi-pass membrane protein</topology>
    </subcellularLocation>
</comment>
<dbReference type="Pfam" id="PF03073">
    <property type="entry name" value="TspO_MBR"/>
    <property type="match status" value="1"/>
</dbReference>
<keyword evidence="3 7" id="KW-0812">Transmembrane</keyword>
<evidence type="ECO:0000256" key="3">
    <source>
        <dbReference type="ARBA" id="ARBA00022692"/>
    </source>
</evidence>
<feature type="transmembrane region" description="Helical" evidence="7">
    <location>
        <begin position="33"/>
        <end position="54"/>
    </location>
</feature>
<dbReference type="PANTHER" id="PTHR10057">
    <property type="entry name" value="PERIPHERAL-TYPE BENZODIAZEPINE RECEPTOR"/>
    <property type="match status" value="1"/>
</dbReference>
<evidence type="ECO:0000256" key="1">
    <source>
        <dbReference type="ARBA" id="ARBA00004141"/>
    </source>
</evidence>